<dbReference type="InterPro" id="IPR055705">
    <property type="entry name" value="DUF7281"/>
</dbReference>
<dbReference type="STRING" id="1123010.SAMN02745724_05227"/>
<accession>A0A1I1UP10</accession>
<keyword evidence="3" id="KW-1185">Reference proteome</keyword>
<proteinExistence type="predicted"/>
<dbReference type="AlphaFoldDB" id="A0A1I1UP10"/>
<dbReference type="Pfam" id="PF23947">
    <property type="entry name" value="DUF7281"/>
    <property type="match status" value="1"/>
</dbReference>
<dbReference type="RefSeq" id="WP_218156562.1">
    <property type="nucleotide sequence ID" value="NZ_FOLO01000088.1"/>
</dbReference>
<protein>
    <recommendedName>
        <fullName evidence="1">DUF7281 domain-containing protein</fullName>
    </recommendedName>
</protein>
<reference evidence="2 3" key="1">
    <citation type="submission" date="2016-10" db="EMBL/GenBank/DDBJ databases">
        <authorList>
            <person name="de Groot N.N."/>
        </authorList>
    </citation>
    <scope>NUCLEOTIDE SEQUENCE [LARGE SCALE GENOMIC DNA]</scope>
    <source>
        <strain evidence="2 3">DSM 6059</strain>
    </source>
</reference>
<evidence type="ECO:0000313" key="3">
    <source>
        <dbReference type="Proteomes" id="UP000198862"/>
    </source>
</evidence>
<dbReference type="EMBL" id="FOLO01000088">
    <property type="protein sequence ID" value="SFD69720.1"/>
    <property type="molecule type" value="Genomic_DNA"/>
</dbReference>
<organism evidence="2 3">
    <name type="scientific">Pseudoalteromonas denitrificans DSM 6059</name>
    <dbReference type="NCBI Taxonomy" id="1123010"/>
    <lineage>
        <taxon>Bacteria</taxon>
        <taxon>Pseudomonadati</taxon>
        <taxon>Pseudomonadota</taxon>
        <taxon>Gammaproteobacteria</taxon>
        <taxon>Alteromonadales</taxon>
        <taxon>Pseudoalteromonadaceae</taxon>
        <taxon>Pseudoalteromonas</taxon>
    </lineage>
</organism>
<dbReference type="Proteomes" id="UP000198862">
    <property type="component" value="Unassembled WGS sequence"/>
</dbReference>
<sequence length="294" mass="34146">MKNAMHKKLFDYTKTLVMNYRHGGKVKFTPFAECLYLKYFFGKVLTIGANKYLVFSEDDRALFISRMLKDQNLDLLGKYPEKKSKVENAGLFRNEKFNSYAVSRDFMLINCLNHFCLNQQKFAKSPLTSLGTYIKADEITSIEHENIVLVENLEMMANLDKLIIPEQLQNALWVYRGDKKDAHQTSTAYQFFRHFKNSHQSIFFGDLDPKGIEMAITSHSQYWLTPENSDVVNIELHGLEQEWDNQGSSSQFLENQAALSAKCELAFTAIKTHRKTLKQEHFIAQKIKLNLFEL</sequence>
<feature type="domain" description="DUF7281" evidence="1">
    <location>
        <begin position="105"/>
        <end position="290"/>
    </location>
</feature>
<evidence type="ECO:0000313" key="2">
    <source>
        <dbReference type="EMBL" id="SFD69720.1"/>
    </source>
</evidence>
<evidence type="ECO:0000259" key="1">
    <source>
        <dbReference type="Pfam" id="PF23947"/>
    </source>
</evidence>
<gene>
    <name evidence="2" type="ORF">SAMN02745724_05227</name>
</gene>
<name>A0A1I1UP10_9GAMM</name>